<organism evidence="1 2">
    <name type="scientific">Spodoptera litura granulovirus</name>
    <dbReference type="NCBI Taxonomy" id="359919"/>
    <lineage>
        <taxon>Viruses</taxon>
        <taxon>Viruses incertae sedis</taxon>
        <taxon>Naldaviricetes</taxon>
        <taxon>Lefavirales</taxon>
        <taxon>Baculoviridae</taxon>
        <taxon>Betabaculovirus</taxon>
        <taxon>Betabaculovirus spliturae</taxon>
    </lineage>
</organism>
<proteinExistence type="predicted"/>
<reference evidence="1 2" key="1">
    <citation type="journal article" date="2008" name="J. Microbiol.">
        <title>Molecular and phylogenetic characterization of Spodoptera litura granulovirus.</title>
        <authorList>
            <person name="Wang Y."/>
            <person name="Choi J.Y."/>
            <person name="Roh J.Y."/>
            <person name="Woo S.D."/>
            <person name="Jin B.R."/>
            <person name="Je Y.H."/>
        </authorList>
    </citation>
    <scope>NUCLEOTIDE SEQUENCE [LARGE SCALE GENOMIC DNA]</scope>
    <source>
        <strain evidence="1">SlGV-K1</strain>
    </source>
</reference>
<name>A5IZV2_9BBAC</name>
<sequence>MNFDFLKDIVKLVPNIKVGFVANSLKSNVNFIIDEHIKDREFDEDEKTLLDKLVMICVKFLQNDLNTEALYKIMSSKLDLSESQFQYFYDRCQNDMQIRDVVKRIMVVAKSSDDSMLKSKFNSVIEDYDYNYIANFLVQECNNAVKYH</sequence>
<evidence type="ECO:0000313" key="1">
    <source>
        <dbReference type="EMBL" id="ABQ52043.1"/>
    </source>
</evidence>
<dbReference type="RefSeq" id="YP_001257051.1">
    <property type="nucleotide sequence ID" value="NC_009503.1"/>
</dbReference>
<evidence type="ECO:0000313" key="2">
    <source>
        <dbReference type="Proteomes" id="UP000202782"/>
    </source>
</evidence>
<dbReference type="OrthoDB" id="17968at10239"/>
<protein>
    <recommendedName>
        <fullName evidence="3">Ac75</fullName>
    </recommendedName>
</protein>
<evidence type="ECO:0008006" key="3">
    <source>
        <dbReference type="Google" id="ProtNLM"/>
    </source>
</evidence>
<accession>A5IZV2</accession>
<dbReference type="InterPro" id="IPR010594">
    <property type="entry name" value="AcMNPV_Ac75"/>
</dbReference>
<dbReference type="EMBL" id="DQ288858">
    <property type="protein sequence ID" value="ABQ52043.1"/>
    <property type="molecule type" value="Genomic_DNA"/>
</dbReference>
<dbReference type="KEGG" id="vg:5184126"/>
<dbReference type="Proteomes" id="UP000202782">
    <property type="component" value="Segment"/>
</dbReference>
<dbReference type="GeneID" id="5184126"/>
<keyword evidence="2" id="KW-1185">Reference proteome</keyword>
<dbReference type="Pfam" id="PF06648">
    <property type="entry name" value="AcMNPV_Ac75"/>
    <property type="match status" value="1"/>
</dbReference>
<gene>
    <name evidence="1" type="primary">orf100</name>
    <name evidence="1" type="ORF">SlGVgp100</name>
</gene>